<dbReference type="GO" id="GO:0009507">
    <property type="term" value="C:chloroplast"/>
    <property type="evidence" value="ECO:0007669"/>
    <property type="project" value="UniProtKB-SubCell"/>
</dbReference>
<dbReference type="RefSeq" id="YP_009182598.1">
    <property type="nucleotide sequence ID" value="NC_028503.1"/>
</dbReference>
<dbReference type="GO" id="GO:0000049">
    <property type="term" value="F:tRNA binding"/>
    <property type="evidence" value="ECO:0007669"/>
    <property type="project" value="UniProtKB-UniRule"/>
</dbReference>
<evidence type="ECO:0000256" key="4">
    <source>
        <dbReference type="HAMAP-Rule" id="MF_00508"/>
    </source>
</evidence>
<protein>
    <recommendedName>
        <fullName evidence="4">Small ribosomal subunit protein uS10c</fullName>
    </recommendedName>
</protein>
<dbReference type="InterPro" id="IPR027486">
    <property type="entry name" value="Ribosomal_uS10_dom"/>
</dbReference>
<dbReference type="GeneID" id="26381381"/>
<geneLocation type="chloroplast" evidence="6"/>
<dbReference type="EMBL" id="KP298002">
    <property type="protein sequence ID" value="AKG50023.1"/>
    <property type="molecule type" value="Genomic_DNA"/>
</dbReference>
<dbReference type="GO" id="GO:0005840">
    <property type="term" value="C:ribosome"/>
    <property type="evidence" value="ECO:0007669"/>
    <property type="project" value="UniProtKB-KW"/>
</dbReference>
<name>A0A0R6LUV5_UNDPI</name>
<dbReference type="SMART" id="SM01403">
    <property type="entry name" value="Ribosomal_S10"/>
    <property type="match status" value="1"/>
</dbReference>
<comment type="function">
    <text evidence="4">Involved in the binding of tRNA to the ribosomes.</text>
</comment>
<evidence type="ECO:0000259" key="5">
    <source>
        <dbReference type="SMART" id="SM01403"/>
    </source>
</evidence>
<keyword evidence="3 4" id="KW-0687">Ribonucleoprotein</keyword>
<sequence>MSKEKIRIILQSFNHLVLNECCKKILDALANEKSILNVAGPISFPTKKRSYCVLRSPHVNKDSREQFEIRRYKKIIDIHSDSKEIVNTLLILDLSPGVSTELYSYK</sequence>
<dbReference type="PANTHER" id="PTHR11700">
    <property type="entry name" value="30S RIBOSOMAL PROTEIN S10 FAMILY MEMBER"/>
    <property type="match status" value="1"/>
</dbReference>
<dbReference type="AlphaFoldDB" id="A0A0R6LUV5"/>
<keyword evidence="6" id="KW-0934">Plastid</keyword>
<dbReference type="InterPro" id="IPR036838">
    <property type="entry name" value="Ribosomal_uS10_dom_sf"/>
</dbReference>
<keyword evidence="6" id="KW-0150">Chloroplast</keyword>
<evidence type="ECO:0000256" key="1">
    <source>
        <dbReference type="ARBA" id="ARBA00007102"/>
    </source>
</evidence>
<dbReference type="HAMAP" id="MF_00508">
    <property type="entry name" value="Ribosomal_uS10"/>
    <property type="match status" value="1"/>
</dbReference>
<dbReference type="SUPFAM" id="SSF54999">
    <property type="entry name" value="Ribosomal protein S10"/>
    <property type="match status" value="1"/>
</dbReference>
<keyword evidence="2 4" id="KW-0689">Ribosomal protein</keyword>
<comment type="similarity">
    <text evidence="1 4">Belongs to the universal ribosomal protein uS10 family.</text>
</comment>
<accession>A0A0R6LUV5</accession>
<dbReference type="PRINTS" id="PR00971">
    <property type="entry name" value="RIBOSOMALS10"/>
</dbReference>
<reference evidence="6" key="1">
    <citation type="journal article" date="2015" name="PLoS ONE">
        <title>Complete Plastid Genome Sequence of the Brown Alga Undaria pinnatifida.</title>
        <authorList>
            <person name="Zhang L."/>
            <person name="Wang X."/>
            <person name="Liu T."/>
            <person name="Wang G."/>
            <person name="Chi S."/>
            <person name="Liu C."/>
            <person name="Wang H."/>
        </authorList>
    </citation>
    <scope>NUCLEOTIDE SEQUENCE</scope>
</reference>
<proteinExistence type="inferred from homology"/>
<dbReference type="EMBL" id="KU200463">
    <property type="protein sequence ID" value="AMM05485.1"/>
    <property type="molecule type" value="Genomic_DNA"/>
</dbReference>
<evidence type="ECO:0000256" key="2">
    <source>
        <dbReference type="ARBA" id="ARBA00022980"/>
    </source>
</evidence>
<evidence type="ECO:0000313" key="6">
    <source>
        <dbReference type="EMBL" id="AKG50023.1"/>
    </source>
</evidence>
<reference evidence="7" key="2">
    <citation type="submission" date="2015-11" db="EMBL/GenBank/DDBJ databases">
        <title>The complete chloroplast genome of Wakame (Undaria pinnatifida), an important economic macroalga of the family Alariaceae.</title>
        <authorList>
            <person name="Zhang Y."/>
            <person name="Hsiao C.-D."/>
        </authorList>
    </citation>
    <scope>NUCLEOTIDE SEQUENCE</scope>
</reference>
<dbReference type="NCBIfam" id="TIGR01049">
    <property type="entry name" value="rpsJ_bact"/>
    <property type="match status" value="1"/>
</dbReference>
<dbReference type="GO" id="GO:0003735">
    <property type="term" value="F:structural constituent of ribosome"/>
    <property type="evidence" value="ECO:0007669"/>
    <property type="project" value="InterPro"/>
</dbReference>
<dbReference type="GO" id="GO:0006412">
    <property type="term" value="P:translation"/>
    <property type="evidence" value="ECO:0007669"/>
    <property type="project" value="UniProtKB-UniRule"/>
</dbReference>
<comment type="subcellular location">
    <subcellularLocation>
        <location evidence="4">Plastid</location>
        <location evidence="4">Chloroplast</location>
    </subcellularLocation>
</comment>
<dbReference type="GO" id="GO:1990904">
    <property type="term" value="C:ribonucleoprotein complex"/>
    <property type="evidence" value="ECO:0007669"/>
    <property type="project" value="UniProtKB-KW"/>
</dbReference>
<evidence type="ECO:0000313" key="7">
    <source>
        <dbReference type="EMBL" id="AMM05485.1"/>
    </source>
</evidence>
<gene>
    <name evidence="4 6" type="primary">rps10</name>
    <name evidence="6" type="ORF">LEIZ135</name>
</gene>
<evidence type="ECO:0000256" key="3">
    <source>
        <dbReference type="ARBA" id="ARBA00023274"/>
    </source>
</evidence>
<feature type="domain" description="Small ribosomal subunit protein uS10" evidence="5">
    <location>
        <begin position="7"/>
        <end position="103"/>
    </location>
</feature>
<dbReference type="Gene3D" id="3.30.70.600">
    <property type="entry name" value="Ribosomal protein S10 domain"/>
    <property type="match status" value="1"/>
</dbReference>
<dbReference type="Pfam" id="PF00338">
    <property type="entry name" value="Ribosomal_S10"/>
    <property type="match status" value="1"/>
</dbReference>
<organism evidence="6">
    <name type="scientific">Undaria pinnatifida</name>
    <name type="common">Wakame</name>
    <name type="synonym">Alaria pinnatifida</name>
    <dbReference type="NCBI Taxonomy" id="74381"/>
    <lineage>
        <taxon>Eukaryota</taxon>
        <taxon>Sar</taxon>
        <taxon>Stramenopiles</taxon>
        <taxon>Ochrophyta</taxon>
        <taxon>PX clade</taxon>
        <taxon>Phaeophyceae</taxon>
        <taxon>Laminariales</taxon>
        <taxon>Alariaceae</taxon>
        <taxon>Undaria</taxon>
    </lineage>
</organism>
<dbReference type="InterPro" id="IPR001848">
    <property type="entry name" value="Ribosomal_uS10"/>
</dbReference>
<comment type="subunit">
    <text evidence="4">Part of the 30S ribosomal subunit.</text>
</comment>
<dbReference type="NCBIfam" id="NF001861">
    <property type="entry name" value="PRK00596.1"/>
    <property type="match status" value="1"/>
</dbReference>
<dbReference type="FunFam" id="3.30.70.600:FF:000003">
    <property type="entry name" value="30S ribosomal protein S10"/>
    <property type="match status" value="1"/>
</dbReference>